<dbReference type="Gene3D" id="3.40.50.1820">
    <property type="entry name" value="alpha/beta hydrolase"/>
    <property type="match status" value="1"/>
</dbReference>
<feature type="compositionally biased region" description="Low complexity" evidence="5">
    <location>
        <begin position="409"/>
        <end position="421"/>
    </location>
</feature>
<evidence type="ECO:0008006" key="9">
    <source>
        <dbReference type="Google" id="ProtNLM"/>
    </source>
</evidence>
<evidence type="ECO:0000256" key="5">
    <source>
        <dbReference type="SAM" id="MobiDB-lite"/>
    </source>
</evidence>
<evidence type="ECO:0000313" key="7">
    <source>
        <dbReference type="EMBL" id="KAG2487206.1"/>
    </source>
</evidence>
<keyword evidence="6" id="KW-0472">Membrane</keyword>
<keyword evidence="6" id="KW-1133">Transmembrane helix</keyword>
<evidence type="ECO:0000313" key="8">
    <source>
        <dbReference type="Proteomes" id="UP000612055"/>
    </source>
</evidence>
<dbReference type="InterPro" id="IPR029058">
    <property type="entry name" value="AB_hydrolase_fold"/>
</dbReference>
<name>A0A835XS20_9CHLO</name>
<proteinExistence type="inferred from homology"/>
<feature type="transmembrane region" description="Helical" evidence="6">
    <location>
        <begin position="180"/>
        <end position="203"/>
    </location>
</feature>
<comment type="subcellular location">
    <subcellularLocation>
        <location evidence="1">Lipid droplet</location>
    </subcellularLocation>
</comment>
<dbReference type="AlphaFoldDB" id="A0A835XS20"/>
<accession>A0A835XS20</accession>
<keyword evidence="8" id="KW-1185">Reference proteome</keyword>
<dbReference type="GO" id="GO:0019915">
    <property type="term" value="P:lipid storage"/>
    <property type="evidence" value="ECO:0007669"/>
    <property type="project" value="InterPro"/>
</dbReference>
<sequence length="542" mass="56215">MLDANIWQRICAVGGVDTELLGIDAKGSPVLQVVVFPGNPGSAQYFKPFMAALYDRLGGTADVLAVTHAGHDAETEHGGRMWSLQEQIDHKLAFLREHVLLPGRPPVVLVGHSIGACMAVKSVAALEGLRGAPECFPGLVQAQRAGQLPRIVKIVAVFPFFETNFPGNARQRRLRAIAPWYELLGWVGALVTSLPWALTLGFVRLNAAMDPHAQELTARLLVRKTVRQAFYLAGWEFRDLSRPWDWGLLGELGGRLHVMGCEADTWMSREQYDAMCDRVPGLQATWHPDLRHAFCTSHRQSAAAADHIAGLTLTWLDSARAAASVPIAVPTGAVAHVSLAEGHVGVKGGKARGRTDGRTDSLASWGSLQAPAGSMSDSPSAVSVSRAGSSSVTISSSGGGGGGCGGDGSASSAAEAAAMAAQHARHAPHGDQQVPYGQTSVMRTAMYGDDVTGSRRHLTADSDAVRPAALASVDDGDVDQSAATLARHAAAAPAAAGTASAAAAAGGAAKLATEHAAAAASGVALGVTTRSMARRQAAASGR</sequence>
<dbReference type="GO" id="GO:0005811">
    <property type="term" value="C:lipid droplet"/>
    <property type="evidence" value="ECO:0007669"/>
    <property type="project" value="UniProtKB-SubCell"/>
</dbReference>
<feature type="region of interest" description="Disordered" evidence="5">
    <location>
        <begin position="346"/>
        <end position="435"/>
    </location>
</feature>
<gene>
    <name evidence="7" type="ORF">HYH03_014180</name>
</gene>
<feature type="compositionally biased region" description="Gly residues" evidence="5">
    <location>
        <begin position="397"/>
        <end position="408"/>
    </location>
</feature>
<dbReference type="InterPro" id="IPR019363">
    <property type="entry name" value="LDAH"/>
</dbReference>
<protein>
    <recommendedName>
        <fullName evidence="9">Lipid droplet-associated hydrolase</fullName>
    </recommendedName>
</protein>
<evidence type="ECO:0000256" key="1">
    <source>
        <dbReference type="ARBA" id="ARBA00004502"/>
    </source>
</evidence>
<dbReference type="Proteomes" id="UP000612055">
    <property type="component" value="Unassembled WGS sequence"/>
</dbReference>
<keyword evidence="3" id="KW-0551">Lipid droplet</keyword>
<dbReference type="SUPFAM" id="SSF53474">
    <property type="entry name" value="alpha/beta-Hydrolases"/>
    <property type="match status" value="1"/>
</dbReference>
<evidence type="ECO:0000256" key="4">
    <source>
        <dbReference type="ARBA" id="ARBA00022801"/>
    </source>
</evidence>
<dbReference type="PANTHER" id="PTHR13390:SF0">
    <property type="entry name" value="LIPID DROPLET-ASSOCIATED HYDROLASE"/>
    <property type="match status" value="1"/>
</dbReference>
<keyword evidence="4" id="KW-0378">Hydrolase</keyword>
<reference evidence="7" key="1">
    <citation type="journal article" date="2020" name="bioRxiv">
        <title>Comparative genomics of Chlamydomonas.</title>
        <authorList>
            <person name="Craig R.J."/>
            <person name="Hasan A.R."/>
            <person name="Ness R.W."/>
            <person name="Keightley P.D."/>
        </authorList>
    </citation>
    <scope>NUCLEOTIDE SEQUENCE</scope>
    <source>
        <strain evidence="7">CCAP 11/70</strain>
    </source>
</reference>
<evidence type="ECO:0000256" key="6">
    <source>
        <dbReference type="SAM" id="Phobius"/>
    </source>
</evidence>
<dbReference type="EMBL" id="JAEHOE010000100">
    <property type="protein sequence ID" value="KAG2487206.1"/>
    <property type="molecule type" value="Genomic_DNA"/>
</dbReference>
<evidence type="ECO:0000256" key="2">
    <source>
        <dbReference type="ARBA" id="ARBA00008300"/>
    </source>
</evidence>
<organism evidence="7 8">
    <name type="scientific">Edaphochlamys debaryana</name>
    <dbReference type="NCBI Taxonomy" id="47281"/>
    <lineage>
        <taxon>Eukaryota</taxon>
        <taxon>Viridiplantae</taxon>
        <taxon>Chlorophyta</taxon>
        <taxon>core chlorophytes</taxon>
        <taxon>Chlorophyceae</taxon>
        <taxon>CS clade</taxon>
        <taxon>Chlamydomonadales</taxon>
        <taxon>Chlamydomonadales incertae sedis</taxon>
        <taxon>Edaphochlamys</taxon>
    </lineage>
</organism>
<dbReference type="Pfam" id="PF10230">
    <property type="entry name" value="LIDHydrolase"/>
    <property type="match status" value="1"/>
</dbReference>
<dbReference type="GO" id="GO:0016298">
    <property type="term" value="F:lipase activity"/>
    <property type="evidence" value="ECO:0007669"/>
    <property type="project" value="InterPro"/>
</dbReference>
<keyword evidence="6" id="KW-0812">Transmembrane</keyword>
<comment type="similarity">
    <text evidence="2">Belongs to the AB hydrolase superfamily. LDAH family.</text>
</comment>
<evidence type="ECO:0000256" key="3">
    <source>
        <dbReference type="ARBA" id="ARBA00022677"/>
    </source>
</evidence>
<dbReference type="PANTHER" id="PTHR13390">
    <property type="entry name" value="LIPASE"/>
    <property type="match status" value="1"/>
</dbReference>
<dbReference type="OrthoDB" id="448051at2759"/>
<feature type="compositionally biased region" description="Low complexity" evidence="5">
    <location>
        <begin position="374"/>
        <end position="396"/>
    </location>
</feature>
<comment type="caution">
    <text evidence="7">The sequence shown here is derived from an EMBL/GenBank/DDBJ whole genome shotgun (WGS) entry which is preliminary data.</text>
</comment>